<proteinExistence type="predicted"/>
<dbReference type="Proteomes" id="UP001219957">
    <property type="component" value="Chromosome"/>
</dbReference>
<dbReference type="Pfam" id="PF04439">
    <property type="entry name" value="Adenyl_transf"/>
    <property type="match status" value="1"/>
</dbReference>
<dbReference type="InterPro" id="IPR007530">
    <property type="entry name" value="Aminoglycoside_adenylylTfrase"/>
</dbReference>
<name>A0ABY8B2U8_9BACL</name>
<gene>
    <name evidence="1" type="ORF">OE059_14795</name>
</gene>
<dbReference type="EMBL" id="CP109617">
    <property type="protein sequence ID" value="WED55262.1"/>
    <property type="molecule type" value="Genomic_DNA"/>
</dbReference>
<reference evidence="1 2" key="1">
    <citation type="submission" date="2022-10" db="EMBL/GenBank/DDBJ databases">
        <title>Complete genome sequence of Exiguobacterium profundum TSS-3 isolated from an extremely saline-alkaline spring located in Ixtapa, Chiapas-Mexico.</title>
        <authorList>
            <person name="Rincon-Rosales R."/>
            <person name="Rogel M.A."/>
            <person name="Rincon-Molina C.I."/>
            <person name="Guerrero G."/>
            <person name="Manzano-Gomez L.A."/>
            <person name="Lopez-Lopez A."/>
            <person name="Rincon Molina F.A."/>
            <person name="Martinez-Romero E."/>
        </authorList>
    </citation>
    <scope>NUCLEOTIDE SEQUENCE [LARGE SCALE GENOMIC DNA]</scope>
    <source>
        <strain evidence="1 2">TSS-3</strain>
    </source>
</reference>
<sequence length="257" mass="30078">MYSAETRDRHLTQFIQELQNNVNVEGVVQLGSGVNGYQDIYSDIDLMVASSLHVSSTDVKEELATYFSTLDHIIVKEKKFSSDIFLLIVILKNGLEFNVSIVPLEKLTVRSPLWRVILDKDDRVLAKMTKEDELFQNQETPYRFHIDPSFEFFYLSHALEKELKRNNFIYALNMLEELRSLTLLVQTLKEEKKAHQFKAYHTLQSLFVQSYLDTFPHTIDITSIRASREKIQILFLQSMQDHPQFLKDDTLLYSFTL</sequence>
<accession>A0ABY8B2U8</accession>
<dbReference type="SUPFAM" id="SSF81301">
    <property type="entry name" value="Nucleotidyltransferase"/>
    <property type="match status" value="1"/>
</dbReference>
<dbReference type="InterPro" id="IPR043519">
    <property type="entry name" value="NT_sf"/>
</dbReference>
<dbReference type="Gene3D" id="3.30.460.10">
    <property type="entry name" value="Beta Polymerase, domain 2"/>
    <property type="match status" value="1"/>
</dbReference>
<keyword evidence="2" id="KW-1185">Reference proteome</keyword>
<evidence type="ECO:0000313" key="2">
    <source>
        <dbReference type="Proteomes" id="UP001219957"/>
    </source>
</evidence>
<evidence type="ECO:0000313" key="1">
    <source>
        <dbReference type="EMBL" id="WED55262.1"/>
    </source>
</evidence>
<dbReference type="RefSeq" id="WP_214818295.1">
    <property type="nucleotide sequence ID" value="NZ_CP109617.1"/>
</dbReference>
<organism evidence="1 2">
    <name type="scientific">Exiguobacterium profundum</name>
    <dbReference type="NCBI Taxonomy" id="307643"/>
    <lineage>
        <taxon>Bacteria</taxon>
        <taxon>Bacillati</taxon>
        <taxon>Bacillota</taxon>
        <taxon>Bacilli</taxon>
        <taxon>Bacillales</taxon>
        <taxon>Bacillales Family XII. Incertae Sedis</taxon>
        <taxon>Exiguobacterium</taxon>
    </lineage>
</organism>
<protein>
    <submittedName>
        <fullName evidence="1">Aminoglycoside 6-adenylyltransferase</fullName>
    </submittedName>
</protein>